<gene>
    <name evidence="1" type="primary">Contig15090.g16080</name>
    <name evidence="1" type="ORF">STYLEM_3600</name>
</gene>
<evidence type="ECO:0008006" key="3">
    <source>
        <dbReference type="Google" id="ProtNLM"/>
    </source>
</evidence>
<dbReference type="InParanoid" id="A0A078A1G3"/>
<accession>A0A078A1G3</accession>
<sequence>MKQQAKKLPPNKLSGFLPLLKNYNLTVLVLSFLKRSKLLRQISRVCRGARAIIFSSLIWSRFIVDTHISPLIPNFKSLNRFFQEKLKDYEYLQVLDMSNVIIKKPDKVHRDFFAKTMKLLSKSLLEFYHPKWLPCNEYIKPLIDLKFSKLKILHLPKLYTCGDTTNYIQNLSKTCPRLQQVSFIIDEQIESLPIDSLFQKSEFLTELVIKFDLPRYLLETGSESRLPTPQTEPLYMSWIDQYLLFTDAINLEHLEIKRRLKFRTIASKQSQLFKRLQDSHHYPLGLKGRLKISNLKTLIIEEYFSIYLIIDLVQINRQLKHLRLKRKSFDQQLILSDTLFLEMIDVKLNQKATLVLGENLSLTQVNLNCQIEMNNHLPKFTEIIFKAGYRPSLSECEQISKYSINIQKIICQKRQIEDTDVANPMRANLNKKDNEFALLQLIGMINGNTSISKLNEFEFHNSQTSILSVQDNLQNLKLHKCSGLQQLHLNNATKLESMYIYAPQLEIVQLSQPSHYQKLTTVQIQTHQSNQVGNLGQILSLKALRVLTYQCNFYQKSAIKKQMRLTIESQSLEVIRLLHTGDQQSNVTQISFINSPKLTEICLEKFGLLKQVKTDLTTCNIKNLFLRYLSGYFRKLLLYSSFHLRNFELFLQSHLELSQIVNSDENYYDFKFCDSENIHRSEQKAHSPSDNLKYFKYLMNFQSGFPTKAGMKWKSGQSQIYFRNQNQGKERSTDLTKKLFPFLYKIMQEDLYQNGYGIPVERDASDKFESKRGTLFQKKSYKQYMNVKESIKEKEVFPREGVDTFDYEAQLYLNQQQELEKQMHID</sequence>
<organism evidence="1 2">
    <name type="scientific">Stylonychia lemnae</name>
    <name type="common">Ciliate</name>
    <dbReference type="NCBI Taxonomy" id="5949"/>
    <lineage>
        <taxon>Eukaryota</taxon>
        <taxon>Sar</taxon>
        <taxon>Alveolata</taxon>
        <taxon>Ciliophora</taxon>
        <taxon>Intramacronucleata</taxon>
        <taxon>Spirotrichea</taxon>
        <taxon>Stichotrichia</taxon>
        <taxon>Sporadotrichida</taxon>
        <taxon>Oxytrichidae</taxon>
        <taxon>Stylonychinae</taxon>
        <taxon>Stylonychia</taxon>
    </lineage>
</organism>
<dbReference type="AlphaFoldDB" id="A0A078A1G3"/>
<keyword evidence="2" id="KW-1185">Reference proteome</keyword>
<proteinExistence type="predicted"/>
<protein>
    <recommendedName>
        <fullName evidence="3">F-box domain-containing protein</fullName>
    </recommendedName>
</protein>
<dbReference type="Proteomes" id="UP000039865">
    <property type="component" value="Unassembled WGS sequence"/>
</dbReference>
<reference evidence="1 2" key="1">
    <citation type="submission" date="2014-06" db="EMBL/GenBank/DDBJ databases">
        <authorList>
            <person name="Swart Estienne"/>
        </authorList>
    </citation>
    <scope>NUCLEOTIDE SEQUENCE [LARGE SCALE GENOMIC DNA]</scope>
    <source>
        <strain evidence="1 2">130c</strain>
    </source>
</reference>
<dbReference type="EMBL" id="CCKQ01003503">
    <property type="protein sequence ID" value="CDW74619.1"/>
    <property type="molecule type" value="Genomic_DNA"/>
</dbReference>
<name>A0A078A1G3_STYLE</name>
<evidence type="ECO:0000313" key="1">
    <source>
        <dbReference type="EMBL" id="CDW74619.1"/>
    </source>
</evidence>
<evidence type="ECO:0000313" key="2">
    <source>
        <dbReference type="Proteomes" id="UP000039865"/>
    </source>
</evidence>